<name>A0AAV1T1Z2_9STRA</name>
<dbReference type="AlphaFoldDB" id="A0AAV1T1Z2"/>
<evidence type="ECO:0000313" key="3">
    <source>
        <dbReference type="Proteomes" id="UP001162060"/>
    </source>
</evidence>
<evidence type="ECO:0000313" key="2">
    <source>
        <dbReference type="EMBL" id="CAK7926685.1"/>
    </source>
</evidence>
<reference evidence="1" key="1">
    <citation type="submission" date="2024-01" db="EMBL/GenBank/DDBJ databases">
        <authorList>
            <person name="Webb A."/>
        </authorList>
    </citation>
    <scope>NUCLEOTIDE SEQUENCE</scope>
    <source>
        <strain evidence="1">Pm1</strain>
    </source>
</reference>
<dbReference type="EMBL" id="CAKLBY020000101">
    <property type="protein sequence ID" value="CAK7926685.1"/>
    <property type="molecule type" value="Genomic_DNA"/>
</dbReference>
<evidence type="ECO:0000313" key="1">
    <source>
        <dbReference type="EMBL" id="CAK7897044.1"/>
    </source>
</evidence>
<protein>
    <submittedName>
        <fullName evidence="1">Uncharacterized protein</fullName>
    </submittedName>
</protein>
<dbReference type="Proteomes" id="UP001162060">
    <property type="component" value="Unassembled WGS sequence"/>
</dbReference>
<proteinExistence type="predicted"/>
<organism evidence="1 3">
    <name type="scientific">Peronospora matthiolae</name>
    <dbReference type="NCBI Taxonomy" id="2874970"/>
    <lineage>
        <taxon>Eukaryota</taxon>
        <taxon>Sar</taxon>
        <taxon>Stramenopiles</taxon>
        <taxon>Oomycota</taxon>
        <taxon>Peronosporomycetes</taxon>
        <taxon>Peronosporales</taxon>
        <taxon>Peronosporaceae</taxon>
        <taxon>Peronospora</taxon>
    </lineage>
</organism>
<dbReference type="EMBL" id="CAKLBY020000014">
    <property type="protein sequence ID" value="CAK7897044.1"/>
    <property type="molecule type" value="Genomic_DNA"/>
</dbReference>
<accession>A0AAV1T1Z2</accession>
<comment type="caution">
    <text evidence="1">The sequence shown here is derived from an EMBL/GenBank/DDBJ whole genome shotgun (WGS) entry which is preliminary data.</text>
</comment>
<gene>
    <name evidence="2" type="ORF">PM001_LOCUS11835</name>
    <name evidence="1" type="ORF">PM001_LOCUS1360</name>
</gene>
<sequence>MPKESNDVETTSSAGLSRGQAKLAIDLSIARLSIFDMEDATKLQKELFNIRIEKGLTFEDVFKTMDEIAKERARENFLMHKYLDTLLEFTKLQDENPLMKKTDAFAFLETKANDENWFLLQLERTMEESACITRCLPELFERWKAGPNPSGIFFKKRRGVKDENLQAAQKILAEYIRYLSPQQ</sequence>